<dbReference type="EMBL" id="VWPW01028362">
    <property type="protein sequence ID" value="NWJ09822.1"/>
    <property type="molecule type" value="Genomic_DNA"/>
</dbReference>
<feature type="non-terminal residue" evidence="1">
    <location>
        <position position="1"/>
    </location>
</feature>
<organism evidence="1 2">
    <name type="scientific">Crypturellus undulatus</name>
    <dbReference type="NCBI Taxonomy" id="48396"/>
    <lineage>
        <taxon>Eukaryota</taxon>
        <taxon>Metazoa</taxon>
        <taxon>Chordata</taxon>
        <taxon>Craniata</taxon>
        <taxon>Vertebrata</taxon>
        <taxon>Euteleostomi</taxon>
        <taxon>Archelosauria</taxon>
        <taxon>Archosauria</taxon>
        <taxon>Dinosauria</taxon>
        <taxon>Saurischia</taxon>
        <taxon>Theropoda</taxon>
        <taxon>Coelurosauria</taxon>
        <taxon>Aves</taxon>
        <taxon>Palaeognathae</taxon>
        <taxon>Tinamiformes</taxon>
        <taxon>Tinamidae</taxon>
        <taxon>Crypturellus</taxon>
    </lineage>
</organism>
<dbReference type="GO" id="GO:0008017">
    <property type="term" value="F:microtubule binding"/>
    <property type="evidence" value="ECO:0007669"/>
    <property type="project" value="InterPro"/>
</dbReference>
<gene>
    <name evidence="1" type="primary">Spag8</name>
    <name evidence="1" type="ORF">CRYUND_R06659</name>
</gene>
<protein>
    <submittedName>
        <fullName evidence="1">SPAG8 protein</fullName>
    </submittedName>
</protein>
<dbReference type="Proteomes" id="UP000534426">
    <property type="component" value="Unassembled WGS sequence"/>
</dbReference>
<dbReference type="Pfam" id="PF22584">
    <property type="entry name" value="CFAP143"/>
    <property type="match status" value="1"/>
</dbReference>
<dbReference type="AlphaFoldDB" id="A0A7K4LZX5"/>
<dbReference type="GO" id="GO:0005634">
    <property type="term" value="C:nucleus"/>
    <property type="evidence" value="ECO:0007669"/>
    <property type="project" value="TreeGrafter"/>
</dbReference>
<dbReference type="PANTHER" id="PTHR15510:SF5">
    <property type="entry name" value="SPERM-ASSOCIATED ANTIGEN 8"/>
    <property type="match status" value="1"/>
</dbReference>
<reference evidence="1 2" key="1">
    <citation type="submission" date="2019-09" db="EMBL/GenBank/DDBJ databases">
        <title>Bird 10,000 Genomes (B10K) Project - Family phase.</title>
        <authorList>
            <person name="Zhang G."/>
        </authorList>
    </citation>
    <scope>NUCLEOTIDE SEQUENCE [LARGE SCALE GENOMIC DNA]</scope>
    <source>
        <strain evidence="1">B10K-MSB-37135</strain>
        <tissue evidence="1">Heart</tissue>
    </source>
</reference>
<keyword evidence="2" id="KW-1185">Reference proteome</keyword>
<dbReference type="PANTHER" id="PTHR15510">
    <property type="entry name" value="SPERM-ASSOCIATED ANTIGEN 8"/>
    <property type="match status" value="1"/>
</dbReference>
<accession>A0A7K4LZX5</accession>
<proteinExistence type="predicted"/>
<feature type="non-terminal residue" evidence="1">
    <location>
        <position position="186"/>
    </location>
</feature>
<comment type="caution">
    <text evidence="1">The sequence shown here is derived from an EMBL/GenBank/DDBJ whole genome shotgun (WGS) entry which is preliminary data.</text>
</comment>
<evidence type="ECO:0000313" key="2">
    <source>
        <dbReference type="Proteomes" id="UP000534426"/>
    </source>
</evidence>
<dbReference type="InterPro" id="IPR026124">
    <property type="entry name" value="Sperm-assoc_Ag8"/>
</dbReference>
<name>A0A7K4LZX5_9AVES</name>
<dbReference type="GO" id="GO:0005737">
    <property type="term" value="C:cytoplasm"/>
    <property type="evidence" value="ECO:0007669"/>
    <property type="project" value="TreeGrafter"/>
</dbReference>
<evidence type="ECO:0000313" key="1">
    <source>
        <dbReference type="EMBL" id="NWJ09822.1"/>
    </source>
</evidence>
<sequence length="186" mass="21123">PAEPPSQRCTRGSCLIRNWQEERATNELDGVPSPELGSEGYFYRHGHRGLLAHQLPSRLADSTTMKDSYRQPWRTALPARGQREAMLELMLYQKYRQEVQEEACPPPAPMESLSTTHRHYRAEGFQPAPPPPTQPHDCYTEQPCSYWLEQAHRVPGVTTVCAANTPFRRNAAFSTPVTEQRGQPLP</sequence>
<dbReference type="GO" id="GO:0045944">
    <property type="term" value="P:positive regulation of transcription by RNA polymerase II"/>
    <property type="evidence" value="ECO:0007669"/>
    <property type="project" value="TreeGrafter"/>
</dbReference>